<keyword evidence="12" id="KW-1185">Reference proteome</keyword>
<evidence type="ECO:0000259" key="10">
    <source>
        <dbReference type="PROSITE" id="PS50885"/>
    </source>
</evidence>
<protein>
    <recommendedName>
        <fullName evidence="3">histidine kinase</fullName>
        <ecNumber evidence="3">2.7.13.3</ecNumber>
    </recommendedName>
</protein>
<evidence type="ECO:0000256" key="1">
    <source>
        <dbReference type="ARBA" id="ARBA00000085"/>
    </source>
</evidence>
<organism evidence="11 12">
    <name type="scientific">Sulfurovum zhangzhouensis</name>
    <dbReference type="NCBI Taxonomy" id="3019067"/>
    <lineage>
        <taxon>Bacteria</taxon>
        <taxon>Pseudomonadati</taxon>
        <taxon>Campylobacterota</taxon>
        <taxon>Epsilonproteobacteria</taxon>
        <taxon>Campylobacterales</taxon>
        <taxon>Sulfurovaceae</taxon>
        <taxon>Sulfurovum</taxon>
    </lineage>
</organism>
<keyword evidence="6 11" id="KW-0418">Kinase</keyword>
<feature type="domain" description="HAMP" evidence="10">
    <location>
        <begin position="150"/>
        <end position="202"/>
    </location>
</feature>
<dbReference type="CDD" id="cd00075">
    <property type="entry name" value="HATPase"/>
    <property type="match status" value="1"/>
</dbReference>
<feature type="transmembrane region" description="Helical" evidence="8">
    <location>
        <begin position="12"/>
        <end position="33"/>
    </location>
</feature>
<feature type="domain" description="Histidine kinase" evidence="9">
    <location>
        <begin position="210"/>
        <end position="400"/>
    </location>
</feature>
<dbReference type="SUPFAM" id="SSF47384">
    <property type="entry name" value="Homodimeric domain of signal transducing histidine kinase"/>
    <property type="match status" value="1"/>
</dbReference>
<dbReference type="Gene3D" id="3.30.565.10">
    <property type="entry name" value="Histidine kinase-like ATPase, C-terminal domain"/>
    <property type="match status" value="1"/>
</dbReference>
<evidence type="ECO:0000256" key="8">
    <source>
        <dbReference type="SAM" id="Phobius"/>
    </source>
</evidence>
<dbReference type="EMBL" id="JAQIBD010000003">
    <property type="protein sequence ID" value="MDM5272321.1"/>
    <property type="molecule type" value="Genomic_DNA"/>
</dbReference>
<evidence type="ECO:0000256" key="2">
    <source>
        <dbReference type="ARBA" id="ARBA00004141"/>
    </source>
</evidence>
<evidence type="ECO:0000259" key="9">
    <source>
        <dbReference type="PROSITE" id="PS50109"/>
    </source>
</evidence>
<dbReference type="PROSITE" id="PS50885">
    <property type="entry name" value="HAMP"/>
    <property type="match status" value="1"/>
</dbReference>
<keyword evidence="7 8" id="KW-0472">Membrane</keyword>
<dbReference type="InterPro" id="IPR003660">
    <property type="entry name" value="HAMP_dom"/>
</dbReference>
<evidence type="ECO:0000256" key="4">
    <source>
        <dbReference type="ARBA" id="ARBA00022553"/>
    </source>
</evidence>
<feature type="transmembrane region" description="Helical" evidence="8">
    <location>
        <begin position="128"/>
        <end position="149"/>
    </location>
</feature>
<dbReference type="Proteomes" id="UP001169069">
    <property type="component" value="Unassembled WGS sequence"/>
</dbReference>
<evidence type="ECO:0000256" key="3">
    <source>
        <dbReference type="ARBA" id="ARBA00012438"/>
    </source>
</evidence>
<evidence type="ECO:0000313" key="12">
    <source>
        <dbReference type="Proteomes" id="UP001169069"/>
    </source>
</evidence>
<dbReference type="PANTHER" id="PTHR45528:SF12">
    <property type="entry name" value="SENSOR HISTIDINE KINASE ARSS"/>
    <property type="match status" value="1"/>
</dbReference>
<sequence length="400" mass="46700">MNQHSVFFKLNILFMIALMATVIAGSSFIIHFAKKDNNDLLFKGRIIMHEYKMTQQSPLQLFEELDLTLIKGKEKEKILRQSSRFLKQTKEHLKRGRVIRYQDHLYLYLENHHINFLLRDDRTYWERFFIPLLVMIGTIVLLISMYILLRKTLVPLKTLQKDIERYGEGTLKKYVFSDKNDEISQVSNAFYKSVSKIQRLSDSRTLFIRNLFHELNTPVTKGKILTEIVEDPKTKTMLDAIFSRLASLLKELAQVEQITSENYVLSKKEVRIIDLIDEAKDLLYLDQTIRTNVTDQTIFADFASMSIVFKNLIDNALKYGQNLMIHYEDDALSFISEGEALKGEFSAYLEPFSDKKSSETAGFGLGLYIVKEVLNMHNMGLEYTYHEGKNQFTVNFKNIF</sequence>
<gene>
    <name evidence="11" type="ORF">PGH07_09015</name>
</gene>
<comment type="catalytic activity">
    <reaction evidence="1">
        <text>ATP + protein L-histidine = ADP + protein N-phospho-L-histidine.</text>
        <dbReference type="EC" id="2.7.13.3"/>
    </reaction>
</comment>
<dbReference type="NCBIfam" id="NF038389">
    <property type="entry name" value="ArsS_fam_HK"/>
    <property type="match status" value="1"/>
</dbReference>
<dbReference type="InterPro" id="IPR050398">
    <property type="entry name" value="HssS/ArlS-like"/>
</dbReference>
<evidence type="ECO:0000256" key="5">
    <source>
        <dbReference type="ARBA" id="ARBA00022679"/>
    </source>
</evidence>
<dbReference type="RefSeq" id="WP_289414115.1">
    <property type="nucleotide sequence ID" value="NZ_JAQIBD010000003.1"/>
</dbReference>
<dbReference type="SUPFAM" id="SSF55874">
    <property type="entry name" value="ATPase domain of HSP90 chaperone/DNA topoisomerase II/histidine kinase"/>
    <property type="match status" value="1"/>
</dbReference>
<dbReference type="PANTHER" id="PTHR45528">
    <property type="entry name" value="SENSOR HISTIDINE KINASE CPXA"/>
    <property type="match status" value="1"/>
</dbReference>
<dbReference type="Gene3D" id="6.10.340.10">
    <property type="match status" value="1"/>
</dbReference>
<dbReference type="EC" id="2.7.13.3" evidence="3"/>
<dbReference type="InterPro" id="IPR036097">
    <property type="entry name" value="HisK_dim/P_sf"/>
</dbReference>
<evidence type="ECO:0000313" key="11">
    <source>
        <dbReference type="EMBL" id="MDM5272321.1"/>
    </source>
</evidence>
<dbReference type="PROSITE" id="PS50109">
    <property type="entry name" value="HIS_KIN"/>
    <property type="match status" value="1"/>
</dbReference>
<dbReference type="Pfam" id="PF02518">
    <property type="entry name" value="HATPase_c"/>
    <property type="match status" value="1"/>
</dbReference>
<proteinExistence type="predicted"/>
<dbReference type="InterPro" id="IPR047994">
    <property type="entry name" value="ArsS-like"/>
</dbReference>
<name>A0ABT7QZQ1_9BACT</name>
<keyword evidence="8" id="KW-1133">Transmembrane helix</keyword>
<evidence type="ECO:0000256" key="7">
    <source>
        <dbReference type="ARBA" id="ARBA00023136"/>
    </source>
</evidence>
<comment type="caution">
    <text evidence="11">The sequence shown here is derived from an EMBL/GenBank/DDBJ whole genome shotgun (WGS) entry which is preliminary data.</text>
</comment>
<dbReference type="InterPro" id="IPR036890">
    <property type="entry name" value="HATPase_C_sf"/>
</dbReference>
<evidence type="ECO:0000256" key="6">
    <source>
        <dbReference type="ARBA" id="ARBA00022777"/>
    </source>
</evidence>
<dbReference type="InterPro" id="IPR005467">
    <property type="entry name" value="His_kinase_dom"/>
</dbReference>
<reference evidence="11" key="1">
    <citation type="submission" date="2023-01" db="EMBL/GenBank/DDBJ databases">
        <title>Sulfurovum sp. zt1-1 genome assembly.</title>
        <authorList>
            <person name="Wang J."/>
        </authorList>
    </citation>
    <scope>NUCLEOTIDE SEQUENCE</scope>
    <source>
        <strain evidence="11">Zt1-1</strain>
    </source>
</reference>
<keyword evidence="5" id="KW-0808">Transferase</keyword>
<dbReference type="GO" id="GO:0016301">
    <property type="term" value="F:kinase activity"/>
    <property type="evidence" value="ECO:0007669"/>
    <property type="project" value="UniProtKB-KW"/>
</dbReference>
<comment type="subcellular location">
    <subcellularLocation>
        <location evidence="2">Membrane</location>
        <topology evidence="2">Multi-pass membrane protein</topology>
    </subcellularLocation>
</comment>
<accession>A0ABT7QZQ1</accession>
<dbReference type="InterPro" id="IPR003594">
    <property type="entry name" value="HATPase_dom"/>
</dbReference>
<keyword evidence="4" id="KW-0597">Phosphoprotein</keyword>
<keyword evidence="8" id="KW-0812">Transmembrane</keyword>